<dbReference type="GO" id="GO:0005576">
    <property type="term" value="C:extracellular region"/>
    <property type="evidence" value="ECO:0007669"/>
    <property type="project" value="UniProtKB-SubCell"/>
</dbReference>
<dbReference type="SMR" id="A0A0M4ESP5"/>
<evidence type="ECO:0000256" key="3">
    <source>
        <dbReference type="ARBA" id="ARBA00022525"/>
    </source>
</evidence>
<dbReference type="PANTHER" id="PTHR24276">
    <property type="entry name" value="POLYSERASE-RELATED"/>
    <property type="match status" value="1"/>
</dbReference>
<dbReference type="EMBL" id="CP012523">
    <property type="protein sequence ID" value="ALC40145.1"/>
    <property type="molecule type" value="Genomic_DNA"/>
</dbReference>
<dbReference type="CDD" id="cd00190">
    <property type="entry name" value="Tryp_SPc"/>
    <property type="match status" value="1"/>
</dbReference>
<sequence>MLLKVLILLLAFSLTKSDNGRIVGGADVSIEQAPWQVSVQKYYAHHCGGVIYTKYLIITAAHCVENTQAHVLKVRAGSELHNRGGQLVAVLRILSHSEADVALLLLHAPLRRSERVQTISLAKQTPPPAAPVQAYGWGQTEREYSSMRLQRVALQIVSHKDCELAYQQTQITETMLCAAAAGKDACQGDSGGPLVSAGKLVGIVSFGYKCSHPYYPGVYVDVAKLRSWFQQVDYTVSQDSSEPFESDGD</sequence>
<evidence type="ECO:0000256" key="12">
    <source>
        <dbReference type="RuleBase" id="RU363034"/>
    </source>
</evidence>
<evidence type="ECO:0000256" key="5">
    <source>
        <dbReference type="ARBA" id="ARBA00022729"/>
    </source>
</evidence>
<proteinExistence type="inferred from homology"/>
<gene>
    <name evidence="15" type="ORF">Dbus_chr2Lg2230</name>
</gene>
<dbReference type="InterPro" id="IPR043504">
    <property type="entry name" value="Peptidase_S1_PA_chymotrypsin"/>
</dbReference>
<reference evidence="15 16" key="1">
    <citation type="submission" date="2015-08" db="EMBL/GenBank/DDBJ databases">
        <title>Ancestral chromatin configuration constrains chromatin evolution on differentiating sex chromosomes in Drosophila.</title>
        <authorList>
            <person name="Zhou Q."/>
            <person name="Bachtrog D."/>
        </authorList>
    </citation>
    <scope>NUCLEOTIDE SEQUENCE [LARGE SCALE GENOMIC DNA]</scope>
    <source>
        <tissue evidence="15">Whole larvae</tissue>
    </source>
</reference>
<dbReference type="SUPFAM" id="SSF50494">
    <property type="entry name" value="Trypsin-like serine proteases"/>
    <property type="match status" value="1"/>
</dbReference>
<dbReference type="InterPro" id="IPR050430">
    <property type="entry name" value="Peptidase_S1"/>
</dbReference>
<organism evidence="15 16">
    <name type="scientific">Drosophila busckii</name>
    <name type="common">Fruit fly</name>
    <dbReference type="NCBI Taxonomy" id="30019"/>
    <lineage>
        <taxon>Eukaryota</taxon>
        <taxon>Metazoa</taxon>
        <taxon>Ecdysozoa</taxon>
        <taxon>Arthropoda</taxon>
        <taxon>Hexapoda</taxon>
        <taxon>Insecta</taxon>
        <taxon>Pterygota</taxon>
        <taxon>Neoptera</taxon>
        <taxon>Endopterygota</taxon>
        <taxon>Diptera</taxon>
        <taxon>Brachycera</taxon>
        <taxon>Muscomorpha</taxon>
        <taxon>Ephydroidea</taxon>
        <taxon>Drosophilidae</taxon>
        <taxon>Drosophila</taxon>
    </lineage>
</organism>
<dbReference type="PROSITE" id="PS50240">
    <property type="entry name" value="TRYPSIN_DOM"/>
    <property type="match status" value="1"/>
</dbReference>
<dbReference type="STRING" id="30019.A0A0M4ESP5"/>
<name>A0A0M4ESP5_DROBS</name>
<evidence type="ECO:0000256" key="2">
    <source>
        <dbReference type="ARBA" id="ARBA00007664"/>
    </source>
</evidence>
<dbReference type="PROSITE" id="PS00134">
    <property type="entry name" value="TRYPSIN_HIS"/>
    <property type="match status" value="1"/>
</dbReference>
<evidence type="ECO:0000256" key="10">
    <source>
        <dbReference type="ARBA" id="ARBA00036320"/>
    </source>
</evidence>
<dbReference type="GO" id="GO:0004252">
    <property type="term" value="F:serine-type endopeptidase activity"/>
    <property type="evidence" value="ECO:0007669"/>
    <property type="project" value="UniProtKB-EC"/>
</dbReference>
<evidence type="ECO:0000256" key="1">
    <source>
        <dbReference type="ARBA" id="ARBA00004239"/>
    </source>
</evidence>
<dbReference type="InterPro" id="IPR001254">
    <property type="entry name" value="Trypsin_dom"/>
</dbReference>
<dbReference type="InterPro" id="IPR009003">
    <property type="entry name" value="Peptidase_S1_PA"/>
</dbReference>
<evidence type="ECO:0000256" key="11">
    <source>
        <dbReference type="ARBA" id="ARBA00038868"/>
    </source>
</evidence>
<accession>A0A0M4ESP5</accession>
<keyword evidence="5 13" id="KW-0732">Signal</keyword>
<dbReference type="GO" id="GO:0006508">
    <property type="term" value="P:proteolysis"/>
    <property type="evidence" value="ECO:0007669"/>
    <property type="project" value="UniProtKB-KW"/>
</dbReference>
<evidence type="ECO:0000256" key="9">
    <source>
        <dbReference type="ARBA" id="ARBA00023157"/>
    </source>
</evidence>
<keyword evidence="3" id="KW-0964">Secreted</keyword>
<keyword evidence="7 12" id="KW-0720">Serine protease</keyword>
<comment type="similarity">
    <text evidence="2">Belongs to the peptidase S1 family.</text>
</comment>
<dbReference type="SMART" id="SM00020">
    <property type="entry name" value="Tryp_SPc"/>
    <property type="match status" value="1"/>
</dbReference>
<feature type="domain" description="Peptidase S1" evidence="14">
    <location>
        <begin position="22"/>
        <end position="234"/>
    </location>
</feature>
<dbReference type="InterPro" id="IPR018114">
    <property type="entry name" value="TRYPSIN_HIS"/>
</dbReference>
<keyword evidence="16" id="KW-1185">Reference proteome</keyword>
<keyword evidence="8" id="KW-0865">Zymogen</keyword>
<comment type="subcellular location">
    <subcellularLocation>
        <location evidence="1">Secreted</location>
        <location evidence="1">Extracellular space</location>
    </subcellularLocation>
</comment>
<dbReference type="AlphaFoldDB" id="A0A0M4ESP5"/>
<dbReference type="Pfam" id="PF00089">
    <property type="entry name" value="Trypsin"/>
    <property type="match status" value="1"/>
</dbReference>
<dbReference type="OrthoDB" id="10059102at2759"/>
<dbReference type="PRINTS" id="PR00722">
    <property type="entry name" value="CHYMOTRYPSIN"/>
</dbReference>
<evidence type="ECO:0000256" key="8">
    <source>
        <dbReference type="ARBA" id="ARBA00023145"/>
    </source>
</evidence>
<dbReference type="PANTHER" id="PTHR24276:SF91">
    <property type="entry name" value="AT26814P-RELATED"/>
    <property type="match status" value="1"/>
</dbReference>
<dbReference type="InterPro" id="IPR001314">
    <property type="entry name" value="Peptidase_S1A"/>
</dbReference>
<evidence type="ECO:0000256" key="6">
    <source>
        <dbReference type="ARBA" id="ARBA00022801"/>
    </source>
</evidence>
<comment type="catalytic activity">
    <reaction evidence="10">
        <text>Preferential cleavage: Arg-|-Xaa, Lys-|-Xaa.</text>
        <dbReference type="EC" id="3.4.21.4"/>
    </reaction>
</comment>
<evidence type="ECO:0000256" key="13">
    <source>
        <dbReference type="SAM" id="SignalP"/>
    </source>
</evidence>
<dbReference type="Proteomes" id="UP000494163">
    <property type="component" value="Chromosome 2L"/>
</dbReference>
<evidence type="ECO:0000313" key="16">
    <source>
        <dbReference type="Proteomes" id="UP000494163"/>
    </source>
</evidence>
<keyword evidence="4 12" id="KW-0645">Protease</keyword>
<dbReference type="Gene3D" id="2.40.10.10">
    <property type="entry name" value="Trypsin-like serine proteases"/>
    <property type="match status" value="1"/>
</dbReference>
<evidence type="ECO:0000256" key="7">
    <source>
        <dbReference type="ARBA" id="ARBA00022825"/>
    </source>
</evidence>
<dbReference type="EC" id="3.4.21.4" evidence="11"/>
<dbReference type="PROSITE" id="PS00135">
    <property type="entry name" value="TRYPSIN_SER"/>
    <property type="match status" value="1"/>
</dbReference>
<evidence type="ECO:0000256" key="4">
    <source>
        <dbReference type="ARBA" id="ARBA00022670"/>
    </source>
</evidence>
<evidence type="ECO:0000259" key="14">
    <source>
        <dbReference type="PROSITE" id="PS50240"/>
    </source>
</evidence>
<dbReference type="FunFam" id="2.40.10.10:FF:000077">
    <property type="entry name" value="Predicted protein"/>
    <property type="match status" value="1"/>
</dbReference>
<evidence type="ECO:0000313" key="15">
    <source>
        <dbReference type="EMBL" id="ALC40145.1"/>
    </source>
</evidence>
<feature type="chain" id="PRO_5005793820" description="trypsin" evidence="13">
    <location>
        <begin position="18"/>
        <end position="249"/>
    </location>
</feature>
<dbReference type="InterPro" id="IPR033116">
    <property type="entry name" value="TRYPSIN_SER"/>
</dbReference>
<protein>
    <recommendedName>
        <fullName evidence="11">trypsin</fullName>
        <ecNumber evidence="11">3.4.21.4</ecNumber>
    </recommendedName>
</protein>
<keyword evidence="6 12" id="KW-0378">Hydrolase</keyword>
<keyword evidence="9" id="KW-1015">Disulfide bond</keyword>
<feature type="signal peptide" evidence="13">
    <location>
        <begin position="1"/>
        <end position="17"/>
    </location>
</feature>